<sequence length="67" mass="7614">MTQTSSSKLPEMPGTLMDEYEVDRRQDVLKTDRDSRDVERLTTNLQLRTRSRAVNSITTKLGNAESA</sequence>
<dbReference type="EMBL" id="AWSO01002792">
    <property type="protein sequence ID" value="ESK80978.1"/>
    <property type="molecule type" value="Genomic_DNA"/>
</dbReference>
<evidence type="ECO:0000313" key="2">
    <source>
        <dbReference type="EMBL" id="ESK80978.1"/>
    </source>
</evidence>
<gene>
    <name evidence="2" type="ORF">Moror_7632</name>
</gene>
<comment type="caution">
    <text evidence="2">The sequence shown here is derived from an EMBL/GenBank/DDBJ whole genome shotgun (WGS) entry which is preliminary data.</text>
</comment>
<accession>V2W2D2</accession>
<evidence type="ECO:0000313" key="3">
    <source>
        <dbReference type="Proteomes" id="UP000017559"/>
    </source>
</evidence>
<dbReference type="Proteomes" id="UP000017559">
    <property type="component" value="Unassembled WGS sequence"/>
</dbReference>
<name>V2W2D2_MONRO</name>
<proteinExistence type="predicted"/>
<organism evidence="2 3">
    <name type="scientific">Moniliophthora roreri (strain MCA 2997)</name>
    <name type="common">Cocoa frosty pod rot fungus</name>
    <name type="synonym">Crinipellis roreri</name>
    <dbReference type="NCBI Taxonomy" id="1381753"/>
    <lineage>
        <taxon>Eukaryota</taxon>
        <taxon>Fungi</taxon>
        <taxon>Dikarya</taxon>
        <taxon>Basidiomycota</taxon>
        <taxon>Agaricomycotina</taxon>
        <taxon>Agaricomycetes</taxon>
        <taxon>Agaricomycetidae</taxon>
        <taxon>Agaricales</taxon>
        <taxon>Marasmiineae</taxon>
        <taxon>Marasmiaceae</taxon>
        <taxon>Moniliophthora</taxon>
    </lineage>
</organism>
<reference evidence="2 3" key="1">
    <citation type="journal article" date="2014" name="BMC Genomics">
        <title>Genome and secretome analysis of the hemibiotrophic fungal pathogen, Moniliophthora roreri, which causes frosty pod rot disease of cacao: mechanisms of the biotrophic and necrotrophic phases.</title>
        <authorList>
            <person name="Meinhardt L.W."/>
            <person name="Costa G.G.L."/>
            <person name="Thomazella D.P.T."/>
            <person name="Teixeira P.J.P.L."/>
            <person name="Carazzolle M.F."/>
            <person name="Schuster S.C."/>
            <person name="Carlson J.E."/>
            <person name="Guiltinan M.J."/>
            <person name="Mieczkowski P."/>
            <person name="Farmer A."/>
            <person name="Ramaraj T."/>
            <person name="Crozier J."/>
            <person name="Davis R.E."/>
            <person name="Shao J."/>
            <person name="Melnick R.L."/>
            <person name="Pereira G.A.G."/>
            <person name="Bailey B.A."/>
        </authorList>
    </citation>
    <scope>NUCLEOTIDE SEQUENCE [LARGE SCALE GENOMIC DNA]</scope>
    <source>
        <strain evidence="2 3">MCA 2997</strain>
    </source>
</reference>
<dbReference type="AlphaFoldDB" id="V2W2D2"/>
<feature type="region of interest" description="Disordered" evidence="1">
    <location>
        <begin position="1"/>
        <end position="35"/>
    </location>
</feature>
<protein>
    <submittedName>
        <fullName evidence="2">Uncharacterized protein</fullName>
    </submittedName>
</protein>
<dbReference type="HOGENOM" id="CLU_2812990_0_0_1"/>
<evidence type="ECO:0000256" key="1">
    <source>
        <dbReference type="SAM" id="MobiDB-lite"/>
    </source>
</evidence>
<feature type="compositionally biased region" description="Basic and acidic residues" evidence="1">
    <location>
        <begin position="22"/>
        <end position="35"/>
    </location>
</feature>
<dbReference type="KEGG" id="mrr:Moror_7632"/>
<keyword evidence="3" id="KW-1185">Reference proteome</keyword>